<sequence>MPIDDMITDAAQAPTAFSLVWTTSERESESLSDDLTGLPHEEVRTREIEGVSDMIVWAVTLASASPLLRKLIDFVDTRFRELHARKLVQSVRVESDGGVHIENATPDQVVQLLKAIAKHAQHD</sequence>
<protein>
    <submittedName>
        <fullName evidence="1">Uncharacterized protein</fullName>
    </submittedName>
</protein>
<dbReference type="AlphaFoldDB" id="A0A246IVY3"/>
<evidence type="ECO:0000313" key="1">
    <source>
        <dbReference type="EMBL" id="OWQ84388.1"/>
    </source>
</evidence>
<name>A0A246IVY3_9BURK</name>
<reference evidence="1 2" key="1">
    <citation type="journal article" date="2008" name="Int. J. Syst. Evol. Microbiol.">
        <title>Description of Roseateles aquatilis sp. nov. and Roseateles terrae sp. nov., in the class Betaproteobacteria, and emended description of the genus Roseateles.</title>
        <authorList>
            <person name="Gomila M."/>
            <person name="Bowien B."/>
            <person name="Falsen E."/>
            <person name="Moore E.R."/>
            <person name="Lalucat J."/>
        </authorList>
    </citation>
    <scope>NUCLEOTIDE SEQUENCE [LARGE SCALE GENOMIC DNA]</scope>
    <source>
        <strain evidence="1 2">CCUG 48205</strain>
    </source>
</reference>
<organism evidence="1 2">
    <name type="scientific">Roseateles aquatilis</name>
    <dbReference type="NCBI Taxonomy" id="431061"/>
    <lineage>
        <taxon>Bacteria</taxon>
        <taxon>Pseudomonadati</taxon>
        <taxon>Pseudomonadota</taxon>
        <taxon>Betaproteobacteria</taxon>
        <taxon>Burkholderiales</taxon>
        <taxon>Sphaerotilaceae</taxon>
        <taxon>Roseateles</taxon>
    </lineage>
</organism>
<evidence type="ECO:0000313" key="2">
    <source>
        <dbReference type="Proteomes" id="UP000197468"/>
    </source>
</evidence>
<dbReference type="Proteomes" id="UP000197468">
    <property type="component" value="Unassembled WGS sequence"/>
</dbReference>
<keyword evidence="2" id="KW-1185">Reference proteome</keyword>
<comment type="caution">
    <text evidence="1">The sequence shown here is derived from an EMBL/GenBank/DDBJ whole genome shotgun (WGS) entry which is preliminary data.</text>
</comment>
<proteinExistence type="predicted"/>
<gene>
    <name evidence="1" type="ORF">CDN99_24135</name>
</gene>
<dbReference type="EMBL" id="NIOF01000016">
    <property type="protein sequence ID" value="OWQ84388.1"/>
    <property type="molecule type" value="Genomic_DNA"/>
</dbReference>
<accession>A0A246IVY3</accession>